<keyword evidence="2" id="KW-1185">Reference proteome</keyword>
<organism evidence="1 2">
    <name type="scientific">Camellia lanceoleosa</name>
    <dbReference type="NCBI Taxonomy" id="1840588"/>
    <lineage>
        <taxon>Eukaryota</taxon>
        <taxon>Viridiplantae</taxon>
        <taxon>Streptophyta</taxon>
        <taxon>Embryophyta</taxon>
        <taxon>Tracheophyta</taxon>
        <taxon>Spermatophyta</taxon>
        <taxon>Magnoliopsida</taxon>
        <taxon>eudicotyledons</taxon>
        <taxon>Gunneridae</taxon>
        <taxon>Pentapetalae</taxon>
        <taxon>asterids</taxon>
        <taxon>Ericales</taxon>
        <taxon>Theaceae</taxon>
        <taxon>Camellia</taxon>
    </lineage>
</organism>
<name>A0ACC0FE02_9ERIC</name>
<proteinExistence type="predicted"/>
<evidence type="ECO:0000313" key="1">
    <source>
        <dbReference type="EMBL" id="KAI7986967.1"/>
    </source>
</evidence>
<comment type="caution">
    <text evidence="1">The sequence shown here is derived from an EMBL/GenBank/DDBJ whole genome shotgun (WGS) entry which is preliminary data.</text>
</comment>
<evidence type="ECO:0000313" key="2">
    <source>
        <dbReference type="Proteomes" id="UP001060215"/>
    </source>
</evidence>
<sequence length="271" mass="29611">MPEGQSMNGAGGQRNVNQVSSETNPSGPEHKDELSPGMYGPWMSVPSLRRKLRGPNVQRGVTNPQTNRFEILRDEGEDKGPLAHSSRDKGKEKAQADGRFRNKARATGKKTESTSFGMTNDKKREETRLGNKGGTDIKIRDQEVAMRESGTSNPLRSKLYTSLTSDQPSSHSNNPSHLSTNSHPRVGSSRPKFRVPPDKHGGGRRELPHGDASAETEQSNGMSNTRERSVSPHHLRMVEQGNKVEDSSMEASGGQPGYALSLNDTTEVDGR</sequence>
<accession>A0ACC0FE02</accession>
<gene>
    <name evidence="1" type="ORF">LOK49_LG14G02191</name>
</gene>
<dbReference type="Proteomes" id="UP001060215">
    <property type="component" value="Chromosome 15"/>
</dbReference>
<protein>
    <submittedName>
        <fullName evidence="1">Uncharacterized protein</fullName>
    </submittedName>
</protein>
<dbReference type="EMBL" id="CM045772">
    <property type="protein sequence ID" value="KAI7986967.1"/>
    <property type="molecule type" value="Genomic_DNA"/>
</dbReference>
<reference evidence="1 2" key="1">
    <citation type="journal article" date="2022" name="Plant J.">
        <title>Chromosome-level genome of Camellia lanceoleosa provides a valuable resource for understanding genome evolution and self-incompatibility.</title>
        <authorList>
            <person name="Gong W."/>
            <person name="Xiao S."/>
            <person name="Wang L."/>
            <person name="Liao Z."/>
            <person name="Chang Y."/>
            <person name="Mo W."/>
            <person name="Hu G."/>
            <person name="Li W."/>
            <person name="Zhao G."/>
            <person name="Zhu H."/>
            <person name="Hu X."/>
            <person name="Ji K."/>
            <person name="Xiang X."/>
            <person name="Song Q."/>
            <person name="Yuan D."/>
            <person name="Jin S."/>
            <person name="Zhang L."/>
        </authorList>
    </citation>
    <scope>NUCLEOTIDE SEQUENCE [LARGE SCALE GENOMIC DNA]</scope>
    <source>
        <strain evidence="1">SQ_2022a</strain>
    </source>
</reference>